<dbReference type="OrthoDB" id="440051at2759"/>
<dbReference type="EMBL" id="CAJNDS010000030">
    <property type="protein sequence ID" value="CAE6925242.1"/>
    <property type="molecule type" value="Genomic_DNA"/>
</dbReference>
<evidence type="ECO:0000313" key="2">
    <source>
        <dbReference type="Proteomes" id="UP000604046"/>
    </source>
</evidence>
<sequence length="364" mass="40974">MAEQGVAQLVVWQHGESLDAAGVQAELAELQAALRQVPGVSTSALEDLWQRQRSRAQELYDRQPARTRVVQVEEECAEEYIDQEDYEEQEPYTAHEAYTEQEPYTEQEAYQENEPYTETVYQNIPVDVQHTKRRGGLAGALGGRKTYTVQETRSVPVQVQKLRSVTRHRDVTRYRAVQRTREVTRYRPVTRQRGVTRYRTATRMVDRNVEYFLPVEDFYNQALEQILGEVRAGFRAPIDSIRPEDSVSQVSVAASIPGIPGRAPSDDDSWSFISSARAGPQCFLPEALFQVSAGGLDDTYFLHAQHLAPGSCVMAADGQTVRVTRVVEHQVPEILELRTGAYTAPLRISPTHRVVTPGQGQTEA</sequence>
<gene>
    <name evidence="1" type="ORF">SNAT2548_LOCUS619</name>
</gene>
<comment type="caution">
    <text evidence="1">The sequence shown here is derived from an EMBL/GenBank/DDBJ whole genome shotgun (WGS) entry which is preliminary data.</text>
</comment>
<organism evidence="1 2">
    <name type="scientific">Symbiodinium natans</name>
    <dbReference type="NCBI Taxonomy" id="878477"/>
    <lineage>
        <taxon>Eukaryota</taxon>
        <taxon>Sar</taxon>
        <taxon>Alveolata</taxon>
        <taxon>Dinophyceae</taxon>
        <taxon>Suessiales</taxon>
        <taxon>Symbiodiniaceae</taxon>
        <taxon>Symbiodinium</taxon>
    </lineage>
</organism>
<accession>A0A812GLJ0</accession>
<dbReference type="Proteomes" id="UP000604046">
    <property type="component" value="Unassembled WGS sequence"/>
</dbReference>
<keyword evidence="2" id="KW-1185">Reference proteome</keyword>
<dbReference type="AlphaFoldDB" id="A0A812GLJ0"/>
<proteinExistence type="predicted"/>
<reference evidence="1" key="1">
    <citation type="submission" date="2021-02" db="EMBL/GenBank/DDBJ databases">
        <authorList>
            <person name="Dougan E. K."/>
            <person name="Rhodes N."/>
            <person name="Thang M."/>
            <person name="Chan C."/>
        </authorList>
    </citation>
    <scope>NUCLEOTIDE SEQUENCE</scope>
</reference>
<protein>
    <submittedName>
        <fullName evidence="1">Uncharacterized protein</fullName>
    </submittedName>
</protein>
<name>A0A812GLJ0_9DINO</name>
<evidence type="ECO:0000313" key="1">
    <source>
        <dbReference type="EMBL" id="CAE6925242.1"/>
    </source>
</evidence>